<dbReference type="RefSeq" id="WP_161870839.1">
    <property type="nucleotide sequence ID" value="NZ_MAEI02000001.1"/>
</dbReference>
<feature type="transmembrane region" description="Helical" evidence="1">
    <location>
        <begin position="44"/>
        <end position="66"/>
    </location>
</feature>
<keyword evidence="1" id="KW-0812">Transmembrane</keyword>
<name>A0ABV0EZK3_9ENTE</name>
<keyword evidence="1" id="KW-1133">Transmembrane helix</keyword>
<organism evidence="2 3">
    <name type="scientific">Enterococcus diestrammenae</name>
    <dbReference type="NCBI Taxonomy" id="1155073"/>
    <lineage>
        <taxon>Bacteria</taxon>
        <taxon>Bacillati</taxon>
        <taxon>Bacillota</taxon>
        <taxon>Bacilli</taxon>
        <taxon>Lactobacillales</taxon>
        <taxon>Enterococcaceae</taxon>
        <taxon>Enterococcus</taxon>
    </lineage>
</organism>
<dbReference type="EMBL" id="MAEI02000001">
    <property type="protein sequence ID" value="MEO1781245.1"/>
    <property type="molecule type" value="Genomic_DNA"/>
</dbReference>
<evidence type="ECO:0000313" key="2">
    <source>
        <dbReference type="EMBL" id="MEO1781245.1"/>
    </source>
</evidence>
<sequence>MMILFICMMILGGAALYFATKPEVGFGYKGLAYKALGKKVWCFSNRLCGILLLVVGVGGSISYFALNQPSNRRFFWAGLLAALLCFLISDLVTIQRFKNK</sequence>
<reference evidence="2" key="2">
    <citation type="submission" date="2024-02" db="EMBL/GenBank/DDBJ databases">
        <title>The Genome Sequence of Enterococcus diestrammenae JM9A.</title>
        <authorList>
            <person name="Earl A."/>
            <person name="Manson A."/>
            <person name="Gilmore M."/>
            <person name="Sanders J."/>
            <person name="Shea T."/>
            <person name="Howe W."/>
            <person name="Livny J."/>
            <person name="Cuomo C."/>
            <person name="Neafsey D."/>
            <person name="Birren B."/>
        </authorList>
    </citation>
    <scope>NUCLEOTIDE SEQUENCE</scope>
    <source>
        <strain evidence="2">JM9A</strain>
    </source>
</reference>
<evidence type="ECO:0008006" key="4">
    <source>
        <dbReference type="Google" id="ProtNLM"/>
    </source>
</evidence>
<evidence type="ECO:0000256" key="1">
    <source>
        <dbReference type="SAM" id="Phobius"/>
    </source>
</evidence>
<protein>
    <recommendedName>
        <fullName evidence="4">SdpI family protein</fullName>
    </recommendedName>
</protein>
<feature type="transmembrane region" description="Helical" evidence="1">
    <location>
        <begin position="73"/>
        <end position="94"/>
    </location>
</feature>
<gene>
    <name evidence="2" type="ORF">BAU18_000824</name>
</gene>
<dbReference type="Proteomes" id="UP001429357">
    <property type="component" value="Unassembled WGS sequence"/>
</dbReference>
<comment type="caution">
    <text evidence="2">The sequence shown here is derived from an EMBL/GenBank/DDBJ whole genome shotgun (WGS) entry which is preliminary data.</text>
</comment>
<evidence type="ECO:0000313" key="3">
    <source>
        <dbReference type="Proteomes" id="UP001429357"/>
    </source>
</evidence>
<proteinExistence type="predicted"/>
<keyword evidence="3" id="KW-1185">Reference proteome</keyword>
<accession>A0ABV0EZK3</accession>
<keyword evidence="1" id="KW-0472">Membrane</keyword>
<reference evidence="2" key="1">
    <citation type="submission" date="2016-06" db="EMBL/GenBank/DDBJ databases">
        <authorList>
            <person name="Van Tyne D."/>
        </authorList>
    </citation>
    <scope>NUCLEOTIDE SEQUENCE</scope>
    <source>
        <strain evidence="2">JM9A</strain>
    </source>
</reference>